<feature type="compositionally biased region" description="Basic and acidic residues" evidence="1">
    <location>
        <begin position="51"/>
        <end position="63"/>
    </location>
</feature>
<keyword evidence="3" id="KW-1185">Reference proteome</keyword>
<organism evidence="2 3">
    <name type="scientific">Triparma verrucosa</name>
    <dbReference type="NCBI Taxonomy" id="1606542"/>
    <lineage>
        <taxon>Eukaryota</taxon>
        <taxon>Sar</taxon>
        <taxon>Stramenopiles</taxon>
        <taxon>Ochrophyta</taxon>
        <taxon>Bolidophyceae</taxon>
        <taxon>Parmales</taxon>
        <taxon>Triparmaceae</taxon>
        <taxon>Triparma</taxon>
    </lineage>
</organism>
<dbReference type="AlphaFoldDB" id="A0A9W7BEM3"/>
<evidence type="ECO:0000313" key="3">
    <source>
        <dbReference type="Proteomes" id="UP001165160"/>
    </source>
</evidence>
<dbReference type="Proteomes" id="UP001165160">
    <property type="component" value="Unassembled WGS sequence"/>
</dbReference>
<protein>
    <submittedName>
        <fullName evidence="2">Uncharacterized protein</fullName>
    </submittedName>
</protein>
<sequence>MIHPVLSNTAKGTPPAPKHKTTAEIYAELTHSANSFIASMTSPENEEQLEEVEKLHQQSIKDNEHSEEVNAILNGALLGLRRVAAEKGLKMMKLEARTKKARGAITKSTRGDQQSCQFARGSVAKGEGAAVRTGSSQLYGLHT</sequence>
<accession>A0A9W7BEM3</accession>
<dbReference type="EMBL" id="BRXX01000097">
    <property type="protein sequence ID" value="GMH89636.1"/>
    <property type="molecule type" value="Genomic_DNA"/>
</dbReference>
<feature type="region of interest" description="Disordered" evidence="1">
    <location>
        <begin position="1"/>
        <end position="20"/>
    </location>
</feature>
<gene>
    <name evidence="2" type="ORF">TrVE_jg9232</name>
</gene>
<name>A0A9W7BEM3_9STRA</name>
<evidence type="ECO:0000256" key="1">
    <source>
        <dbReference type="SAM" id="MobiDB-lite"/>
    </source>
</evidence>
<evidence type="ECO:0000313" key="2">
    <source>
        <dbReference type="EMBL" id="GMH89636.1"/>
    </source>
</evidence>
<feature type="region of interest" description="Disordered" evidence="1">
    <location>
        <begin position="43"/>
        <end position="63"/>
    </location>
</feature>
<comment type="caution">
    <text evidence="2">The sequence shown here is derived from an EMBL/GenBank/DDBJ whole genome shotgun (WGS) entry which is preliminary data.</text>
</comment>
<reference evidence="3" key="1">
    <citation type="journal article" date="2023" name="Commun. Biol.">
        <title>Genome analysis of Parmales, the sister group of diatoms, reveals the evolutionary specialization of diatoms from phago-mixotrophs to photoautotrophs.</title>
        <authorList>
            <person name="Ban H."/>
            <person name="Sato S."/>
            <person name="Yoshikawa S."/>
            <person name="Yamada K."/>
            <person name="Nakamura Y."/>
            <person name="Ichinomiya M."/>
            <person name="Sato N."/>
            <person name="Blanc-Mathieu R."/>
            <person name="Endo H."/>
            <person name="Kuwata A."/>
            <person name="Ogata H."/>
        </authorList>
    </citation>
    <scope>NUCLEOTIDE SEQUENCE [LARGE SCALE GENOMIC DNA]</scope>
    <source>
        <strain evidence="3">NIES 3699</strain>
    </source>
</reference>
<proteinExistence type="predicted"/>
<feature type="compositionally biased region" description="Polar residues" evidence="1">
    <location>
        <begin position="1"/>
        <end position="11"/>
    </location>
</feature>